<feature type="transmembrane region" description="Helical" evidence="1">
    <location>
        <begin position="30"/>
        <end position="52"/>
    </location>
</feature>
<dbReference type="RefSeq" id="WP_228114317.1">
    <property type="nucleotide sequence ID" value="NZ_JAJTTD010000002.1"/>
</dbReference>
<reference evidence="2" key="1">
    <citation type="submission" date="2022-07" db="EMBL/GenBank/DDBJ databases">
        <title>Prevotella copri.</title>
        <authorList>
            <person name="Yang C."/>
        </authorList>
    </citation>
    <scope>NUCLEOTIDE SEQUENCE</scope>
    <source>
        <strain evidence="2">HF88</strain>
    </source>
</reference>
<feature type="transmembrane region" description="Helical" evidence="1">
    <location>
        <begin position="142"/>
        <end position="162"/>
    </location>
</feature>
<comment type="caution">
    <text evidence="2">The sequence shown here is derived from an EMBL/GenBank/DDBJ whole genome shotgun (WGS) entry which is preliminary data.</text>
</comment>
<keyword evidence="1" id="KW-0472">Membrane</keyword>
<name>A0AAW5HXM2_9BACT</name>
<dbReference type="Proteomes" id="UP001206014">
    <property type="component" value="Unassembled WGS sequence"/>
</dbReference>
<organism evidence="2 3">
    <name type="scientific">Segatella copri</name>
    <dbReference type="NCBI Taxonomy" id="165179"/>
    <lineage>
        <taxon>Bacteria</taxon>
        <taxon>Pseudomonadati</taxon>
        <taxon>Bacteroidota</taxon>
        <taxon>Bacteroidia</taxon>
        <taxon>Bacteroidales</taxon>
        <taxon>Prevotellaceae</taxon>
        <taxon>Segatella</taxon>
    </lineage>
</organism>
<feature type="transmembrane region" description="Helical" evidence="1">
    <location>
        <begin position="312"/>
        <end position="334"/>
    </location>
</feature>
<dbReference type="AlphaFoldDB" id="A0AAW5HXM2"/>
<protein>
    <recommendedName>
        <fullName evidence="4">Oligosaccharide repeat unit polymerase</fullName>
    </recommendedName>
</protein>
<keyword evidence="1" id="KW-0812">Transmembrane</keyword>
<feature type="transmembrane region" description="Helical" evidence="1">
    <location>
        <begin position="58"/>
        <end position="74"/>
    </location>
</feature>
<keyword evidence="1" id="KW-1133">Transmembrane helix</keyword>
<evidence type="ECO:0000313" key="2">
    <source>
        <dbReference type="EMBL" id="MCP9500646.1"/>
    </source>
</evidence>
<gene>
    <name evidence="2" type="ORF">NND11_03595</name>
</gene>
<dbReference type="EMBL" id="JANDXR010000002">
    <property type="protein sequence ID" value="MCP9500646.1"/>
    <property type="molecule type" value="Genomic_DNA"/>
</dbReference>
<feature type="transmembrane region" description="Helical" evidence="1">
    <location>
        <begin position="94"/>
        <end position="111"/>
    </location>
</feature>
<sequence>MTVERGIIWILLSSLPLAEYKGINKISSFFSLFLYLFVYIPFIHAIMVLYNISDMQTYSYSLVMFIFMILYFKIGNEWTPIKNILVKPQLPFKFIEFITVMLTIAFVAIAHDHMHFVNIFTESSQLYELRSENSEAESLGGIGYLQGWLFGAFYPFVLVHYLDQKKWIKVSMALFGYIVLFMVDMQKMTFLMPFALIVLYQITRLNEKKVSFYLHSYIMIAIICFSCIVYVLQDSELIFTIAAILLLRTVCVAGWLTQLYVHFFNENPYTYYSHINVVNFVTQNYPYSAPLGKAVAYGSQNANANFFLTDGIAAGGLQGICIIGIFFLALLIIINSITARYKKTDMFVLFMPTIAFFLNTSIFTTMLSNGLLPLILIVACTNLKYNNK</sequence>
<evidence type="ECO:0000313" key="3">
    <source>
        <dbReference type="Proteomes" id="UP001206014"/>
    </source>
</evidence>
<evidence type="ECO:0008006" key="4">
    <source>
        <dbReference type="Google" id="ProtNLM"/>
    </source>
</evidence>
<feature type="transmembrane region" description="Helical" evidence="1">
    <location>
        <begin position="239"/>
        <end position="261"/>
    </location>
</feature>
<accession>A0AAW5HXM2</accession>
<feature type="transmembrane region" description="Helical" evidence="1">
    <location>
        <begin position="212"/>
        <end position="232"/>
    </location>
</feature>
<proteinExistence type="predicted"/>
<feature type="transmembrane region" description="Helical" evidence="1">
    <location>
        <begin position="174"/>
        <end position="200"/>
    </location>
</feature>
<evidence type="ECO:0000256" key="1">
    <source>
        <dbReference type="SAM" id="Phobius"/>
    </source>
</evidence>